<reference evidence="2" key="1">
    <citation type="journal article" date="2023" name="Nat. Commun.">
        <title>Diploid and tetraploid genomes of Acorus and the evolution of monocots.</title>
        <authorList>
            <person name="Ma L."/>
            <person name="Liu K.W."/>
            <person name="Li Z."/>
            <person name="Hsiao Y.Y."/>
            <person name="Qi Y."/>
            <person name="Fu T."/>
            <person name="Tang G.D."/>
            <person name="Zhang D."/>
            <person name="Sun W.H."/>
            <person name="Liu D.K."/>
            <person name="Li Y."/>
            <person name="Chen G.Z."/>
            <person name="Liu X.D."/>
            <person name="Liao X.Y."/>
            <person name="Jiang Y.T."/>
            <person name="Yu X."/>
            <person name="Hao Y."/>
            <person name="Huang J."/>
            <person name="Zhao X.W."/>
            <person name="Ke S."/>
            <person name="Chen Y.Y."/>
            <person name="Wu W.L."/>
            <person name="Hsu J.L."/>
            <person name="Lin Y.F."/>
            <person name="Huang M.D."/>
            <person name="Li C.Y."/>
            <person name="Huang L."/>
            <person name="Wang Z.W."/>
            <person name="Zhao X."/>
            <person name="Zhong W.Y."/>
            <person name="Peng D.H."/>
            <person name="Ahmad S."/>
            <person name="Lan S."/>
            <person name="Zhang J.S."/>
            <person name="Tsai W.C."/>
            <person name="Van de Peer Y."/>
            <person name="Liu Z.J."/>
        </authorList>
    </citation>
    <scope>NUCLEOTIDE SEQUENCE</scope>
    <source>
        <strain evidence="2">CP</strain>
    </source>
</reference>
<feature type="compositionally biased region" description="Polar residues" evidence="1">
    <location>
        <begin position="494"/>
        <end position="503"/>
    </location>
</feature>
<name>A0AAV9CSN1_ACOCL</name>
<feature type="region of interest" description="Disordered" evidence="1">
    <location>
        <begin position="121"/>
        <end position="143"/>
    </location>
</feature>
<feature type="compositionally biased region" description="Acidic residues" evidence="1">
    <location>
        <begin position="534"/>
        <end position="544"/>
    </location>
</feature>
<organism evidence="2 3">
    <name type="scientific">Acorus calamus</name>
    <name type="common">Sweet flag</name>
    <dbReference type="NCBI Taxonomy" id="4465"/>
    <lineage>
        <taxon>Eukaryota</taxon>
        <taxon>Viridiplantae</taxon>
        <taxon>Streptophyta</taxon>
        <taxon>Embryophyta</taxon>
        <taxon>Tracheophyta</taxon>
        <taxon>Spermatophyta</taxon>
        <taxon>Magnoliopsida</taxon>
        <taxon>Liliopsida</taxon>
        <taxon>Acoraceae</taxon>
        <taxon>Acorus</taxon>
    </lineage>
</organism>
<feature type="compositionally biased region" description="Low complexity" evidence="1">
    <location>
        <begin position="36"/>
        <end position="53"/>
    </location>
</feature>
<dbReference type="PANTHER" id="PTHR46519:SF2">
    <property type="entry name" value="RING_U-BOX SUPERFAMILY PROTEIN"/>
    <property type="match status" value="1"/>
</dbReference>
<feature type="compositionally biased region" description="Basic and acidic residues" evidence="1">
    <location>
        <begin position="505"/>
        <end position="514"/>
    </location>
</feature>
<evidence type="ECO:0000256" key="1">
    <source>
        <dbReference type="SAM" id="MobiDB-lite"/>
    </source>
</evidence>
<dbReference type="AlphaFoldDB" id="A0AAV9CSN1"/>
<feature type="region of interest" description="Disordered" evidence="1">
    <location>
        <begin position="169"/>
        <end position="259"/>
    </location>
</feature>
<protein>
    <submittedName>
        <fullName evidence="2">Uncharacterized protein</fullName>
    </submittedName>
</protein>
<feature type="compositionally biased region" description="Pro residues" evidence="1">
    <location>
        <begin position="669"/>
        <end position="682"/>
    </location>
</feature>
<feature type="region of interest" description="Disordered" evidence="1">
    <location>
        <begin position="36"/>
        <end position="84"/>
    </location>
</feature>
<feature type="region of interest" description="Disordered" evidence="1">
    <location>
        <begin position="410"/>
        <end position="432"/>
    </location>
</feature>
<feature type="compositionally biased region" description="Basic and acidic residues" evidence="1">
    <location>
        <begin position="169"/>
        <end position="222"/>
    </location>
</feature>
<evidence type="ECO:0000313" key="3">
    <source>
        <dbReference type="Proteomes" id="UP001180020"/>
    </source>
</evidence>
<accession>A0AAV9CSN1</accession>
<proteinExistence type="predicted"/>
<comment type="caution">
    <text evidence="2">The sequence shown here is derived from an EMBL/GenBank/DDBJ whole genome shotgun (WGS) entry which is preliminary data.</text>
</comment>
<feature type="compositionally biased region" description="Polar residues" evidence="1">
    <location>
        <begin position="410"/>
        <end position="421"/>
    </location>
</feature>
<dbReference type="PANTHER" id="PTHR46519">
    <property type="entry name" value="RING/U-BOX SUPERFAMILY PROTEIN"/>
    <property type="match status" value="1"/>
</dbReference>
<dbReference type="EMBL" id="JAUJYO010000018">
    <property type="protein sequence ID" value="KAK1291083.1"/>
    <property type="molecule type" value="Genomic_DNA"/>
</dbReference>
<gene>
    <name evidence="2" type="ORF">QJS10_CPB18g01718</name>
</gene>
<sequence>MTDLKHGPSVSAAEAEFRRGLEELVRDHLHDCLAAASCSSSAPSPRESGGASAADEEEDEGGTSSPGGGVDRISRRGAERTTTTSLLVRGAAEAALEDPVESELLALAGLHTVSMLDSSFLRRDNPHRNSRSQSSDRPPIASRASSLLRQWREIEDETAALDRARARISRRQQDHRLNDVSERSESEWSDGVSRDRPMEVESRDSSREQSPDVGDGERERVRQIVRGWMNEEEPSPRESQQHGESSPGRAAASEVLGETERERVRLVREWVQMAQQRDAARTGSNGDQVNHAGRDGSVTDHEEGQPEHVRRDLLRLRGRQARLDLIVRMVRERERELQGLSEHRAVSDFAHRNRIQSLLRGRFLRNGSSVEEERPPSVAARELGQLRQRHPVSGIREGFRFRLENIVRGQASTHSDSSAGNNIREGRNDQSQLNTTLDVLTENQDEAPSNGEDGDIHPMQEANREVFESTDVRNLDWQESAIQGSDWQDRLTENGMTDRQASTEARYDDWHDGSGEEPDSNWQENVDQDWPQEAPEDEDGEDSQVPEAHEDVSQEAASEWQDEPPDPPRIQRAIPIRRLNRFHPPDDESVYSMELRELLSRRSVSNLLRSGFRESLDQLIQSYVQRQTRSTIDWDLQETMPTPASPEQDEEQQRDVADEDQEDTIARPPRVPPSPPVPPPQPLWNQDLHHAHWPRHSMHRSDIEWDVINDLRADMNRLQQGMSHMQRMLEACMDMQLELQRSVRQEVSAALNRSSGGQG</sequence>
<evidence type="ECO:0000313" key="2">
    <source>
        <dbReference type="EMBL" id="KAK1291083.1"/>
    </source>
</evidence>
<feature type="compositionally biased region" description="Basic and acidic residues" evidence="1">
    <location>
        <begin position="292"/>
        <end position="312"/>
    </location>
</feature>
<feature type="region of interest" description="Disordered" evidence="1">
    <location>
        <begin position="632"/>
        <end position="687"/>
    </location>
</feature>
<keyword evidence="3" id="KW-1185">Reference proteome</keyword>
<reference evidence="2" key="2">
    <citation type="submission" date="2023-06" db="EMBL/GenBank/DDBJ databases">
        <authorList>
            <person name="Ma L."/>
            <person name="Liu K.-W."/>
            <person name="Li Z."/>
            <person name="Hsiao Y.-Y."/>
            <person name="Qi Y."/>
            <person name="Fu T."/>
            <person name="Tang G."/>
            <person name="Zhang D."/>
            <person name="Sun W.-H."/>
            <person name="Liu D.-K."/>
            <person name="Li Y."/>
            <person name="Chen G.-Z."/>
            <person name="Liu X.-D."/>
            <person name="Liao X.-Y."/>
            <person name="Jiang Y.-T."/>
            <person name="Yu X."/>
            <person name="Hao Y."/>
            <person name="Huang J."/>
            <person name="Zhao X.-W."/>
            <person name="Ke S."/>
            <person name="Chen Y.-Y."/>
            <person name="Wu W.-L."/>
            <person name="Hsu J.-L."/>
            <person name="Lin Y.-F."/>
            <person name="Huang M.-D."/>
            <person name="Li C.-Y."/>
            <person name="Huang L."/>
            <person name="Wang Z.-W."/>
            <person name="Zhao X."/>
            <person name="Zhong W.-Y."/>
            <person name="Peng D.-H."/>
            <person name="Ahmad S."/>
            <person name="Lan S."/>
            <person name="Zhang J.-S."/>
            <person name="Tsai W.-C."/>
            <person name="Van De Peer Y."/>
            <person name="Liu Z.-J."/>
        </authorList>
    </citation>
    <scope>NUCLEOTIDE SEQUENCE</scope>
    <source>
        <strain evidence="2">CP</strain>
        <tissue evidence="2">Leaves</tissue>
    </source>
</reference>
<dbReference type="Proteomes" id="UP001180020">
    <property type="component" value="Unassembled WGS sequence"/>
</dbReference>
<feature type="region of interest" description="Disordered" evidence="1">
    <location>
        <begin position="471"/>
        <end position="574"/>
    </location>
</feature>
<feature type="region of interest" description="Disordered" evidence="1">
    <location>
        <begin position="276"/>
        <end position="312"/>
    </location>
</feature>